<dbReference type="InterPro" id="IPR000073">
    <property type="entry name" value="AB_hydrolase_1"/>
</dbReference>
<organism evidence="2 3">
    <name type="scientific">Rhizobium lusitanum</name>
    <dbReference type="NCBI Taxonomy" id="293958"/>
    <lineage>
        <taxon>Bacteria</taxon>
        <taxon>Pseudomonadati</taxon>
        <taxon>Pseudomonadota</taxon>
        <taxon>Alphaproteobacteria</taxon>
        <taxon>Hyphomicrobiales</taxon>
        <taxon>Rhizobiaceae</taxon>
        <taxon>Rhizobium/Agrobacterium group</taxon>
        <taxon>Rhizobium</taxon>
    </lineage>
</organism>
<proteinExistence type="predicted"/>
<dbReference type="InterPro" id="IPR029058">
    <property type="entry name" value="AB_hydrolase_fold"/>
</dbReference>
<sequence length="343" mass="37947">MMSGTTRSAICGASGATGTSFRKAARWEANDQNEIEKPRNCETLTMKLSDVPFAEKKFMTVNGQRVAYIDEGEGDAIVFSHDNPTSSYIWRNIMPASRGLGRLIACDLVGQGDPDNLPNSGPGEYDYFEQRSFMHALWDQLDLGDNVIFVVHDWGSALAFNYASKHADRVQGVAYMESIVTPFEWRGFSELLRPAFEAMRSPAGDAMVMQENFFAEQVLFASVARPLSDAVKAEHRRPFMNPGEDRRPTLSWPRQIPIAGEPADVVDAVKSYSQWLATSPVPKLYFHATPGVVDSSPNQVAFCRTFSNQEEIRVEGAHYIPEESPEVVAPGVAAFVRGLRGIA</sequence>
<dbReference type="InterPro" id="IPR050266">
    <property type="entry name" value="AB_hydrolase_sf"/>
</dbReference>
<dbReference type="PANTHER" id="PTHR43798">
    <property type="entry name" value="MONOACYLGLYCEROL LIPASE"/>
    <property type="match status" value="1"/>
</dbReference>
<dbReference type="Gene3D" id="3.40.50.1820">
    <property type="entry name" value="alpha/beta hydrolase"/>
    <property type="match status" value="1"/>
</dbReference>
<protein>
    <submittedName>
        <fullName evidence="2">Haloalkane dehalogenase</fullName>
    </submittedName>
</protein>
<reference evidence="2 3" key="1">
    <citation type="submission" date="2016-08" db="EMBL/GenBank/DDBJ databases">
        <authorList>
            <person name="Seilhamer J.J."/>
        </authorList>
    </citation>
    <scope>NUCLEOTIDE SEQUENCE [LARGE SCALE GENOMIC DNA]</scope>
    <source>
        <strain evidence="2 3">P1-7</strain>
    </source>
</reference>
<evidence type="ECO:0000259" key="1">
    <source>
        <dbReference type="Pfam" id="PF00561"/>
    </source>
</evidence>
<dbReference type="PANTHER" id="PTHR43798:SF24">
    <property type="entry name" value="CIS-3-ALKYL-4-ALKYLOXETAN-2-ONE DECARBOXYLASE"/>
    <property type="match status" value="1"/>
</dbReference>
<dbReference type="SUPFAM" id="SSF53474">
    <property type="entry name" value="alpha/beta-Hydrolases"/>
    <property type="match status" value="1"/>
</dbReference>
<dbReference type="GO" id="GO:0016020">
    <property type="term" value="C:membrane"/>
    <property type="evidence" value="ECO:0007669"/>
    <property type="project" value="TreeGrafter"/>
</dbReference>
<evidence type="ECO:0000313" key="2">
    <source>
        <dbReference type="EMBL" id="SCB49868.1"/>
    </source>
</evidence>
<name>A0A1C3XC91_9HYPH</name>
<feature type="domain" description="AB hydrolase-1" evidence="1">
    <location>
        <begin position="76"/>
        <end position="197"/>
    </location>
</feature>
<dbReference type="Pfam" id="PF00561">
    <property type="entry name" value="Abhydrolase_1"/>
    <property type="match status" value="1"/>
</dbReference>
<evidence type="ECO:0000313" key="3">
    <source>
        <dbReference type="Proteomes" id="UP000199205"/>
    </source>
</evidence>
<dbReference type="AlphaFoldDB" id="A0A1C3XC91"/>
<dbReference type="NCBIfam" id="NF002938">
    <property type="entry name" value="PRK03592.1"/>
    <property type="match status" value="1"/>
</dbReference>
<dbReference type="EMBL" id="FMAF01000031">
    <property type="protein sequence ID" value="SCB49868.1"/>
    <property type="molecule type" value="Genomic_DNA"/>
</dbReference>
<gene>
    <name evidence="2" type="ORF">GA0061101_13156</name>
</gene>
<accession>A0A1C3XC91</accession>
<dbReference type="Proteomes" id="UP000199205">
    <property type="component" value="Unassembled WGS sequence"/>
</dbReference>